<organism evidence="5 6">
    <name type="scientific">Plasmodium falciparum MaliPS096_E11</name>
    <dbReference type="NCBI Taxonomy" id="1036727"/>
    <lineage>
        <taxon>Eukaryota</taxon>
        <taxon>Sar</taxon>
        <taxon>Alveolata</taxon>
        <taxon>Apicomplexa</taxon>
        <taxon>Aconoidasida</taxon>
        <taxon>Haemosporida</taxon>
        <taxon>Plasmodiidae</taxon>
        <taxon>Plasmodium</taxon>
        <taxon>Plasmodium (Laverania)</taxon>
    </lineage>
</organism>
<protein>
    <recommendedName>
        <fullName evidence="3">F-actin-capping protein subunit alpha</fullName>
    </recommendedName>
</protein>
<evidence type="ECO:0000313" key="5">
    <source>
        <dbReference type="EMBL" id="ETW47150.1"/>
    </source>
</evidence>
<gene>
    <name evidence="5" type="ORF">PFMALIP_04819</name>
</gene>
<evidence type="ECO:0000256" key="3">
    <source>
        <dbReference type="RuleBase" id="RU365077"/>
    </source>
</evidence>
<dbReference type="SUPFAM" id="SSF90096">
    <property type="entry name" value="Subunits of heterodimeric actin filament capping protein Capz"/>
    <property type="match status" value="1"/>
</dbReference>
<feature type="compositionally biased region" description="Basic residues" evidence="4">
    <location>
        <begin position="35"/>
        <end position="46"/>
    </location>
</feature>
<evidence type="ECO:0000313" key="6">
    <source>
        <dbReference type="Proteomes" id="UP000030699"/>
    </source>
</evidence>
<dbReference type="GO" id="GO:0030036">
    <property type="term" value="P:actin cytoskeleton organization"/>
    <property type="evidence" value="ECO:0007669"/>
    <property type="project" value="TreeGrafter"/>
</dbReference>
<comment type="similarity">
    <text evidence="3">Belongs to the F-actin-capping protein alpha subunit family.</text>
</comment>
<keyword evidence="2 3" id="KW-0009">Actin-binding</keyword>
<dbReference type="Gene3D" id="3.90.1150.210">
    <property type="entry name" value="F-actin capping protein, beta subunit"/>
    <property type="match status" value="1"/>
</dbReference>
<evidence type="ECO:0000256" key="2">
    <source>
        <dbReference type="ARBA" id="ARBA00023203"/>
    </source>
</evidence>
<dbReference type="InterPro" id="IPR037282">
    <property type="entry name" value="CapZ_alpha/beta"/>
</dbReference>
<name>A0A024WKC4_PLAFA</name>
<dbReference type="GO" id="GO:0008290">
    <property type="term" value="C:F-actin capping protein complex"/>
    <property type="evidence" value="ECO:0007669"/>
    <property type="project" value="UniProtKB-UniRule"/>
</dbReference>
<dbReference type="EMBL" id="KI925614">
    <property type="protein sequence ID" value="ETW47150.1"/>
    <property type="molecule type" value="Genomic_DNA"/>
</dbReference>
<dbReference type="GO" id="GO:0030863">
    <property type="term" value="C:cortical cytoskeleton"/>
    <property type="evidence" value="ECO:0007669"/>
    <property type="project" value="TreeGrafter"/>
</dbReference>
<reference evidence="5 6" key="1">
    <citation type="submission" date="2013-02" db="EMBL/GenBank/DDBJ databases">
        <title>The Genome Annotation of Plasmodium falciparum MaliPS096_E11.</title>
        <authorList>
            <consortium name="The Broad Institute Genome Sequencing Platform"/>
            <consortium name="The Broad Institute Genome Sequencing Center for Infectious Disease"/>
            <person name="Neafsey D."/>
            <person name="Hoffman S."/>
            <person name="Volkman S."/>
            <person name="Rosenthal P."/>
            <person name="Walker B."/>
            <person name="Young S.K."/>
            <person name="Zeng Q."/>
            <person name="Gargeya S."/>
            <person name="Fitzgerald M."/>
            <person name="Haas B."/>
            <person name="Abouelleil A."/>
            <person name="Allen A.W."/>
            <person name="Alvarado L."/>
            <person name="Arachchi H.M."/>
            <person name="Berlin A.M."/>
            <person name="Chapman S.B."/>
            <person name="Gainer-Dewar J."/>
            <person name="Goldberg J."/>
            <person name="Griggs A."/>
            <person name="Gujja S."/>
            <person name="Hansen M."/>
            <person name="Howarth C."/>
            <person name="Imamovic A."/>
            <person name="Ireland A."/>
            <person name="Larimer J."/>
            <person name="McCowan C."/>
            <person name="Murphy C."/>
            <person name="Pearson M."/>
            <person name="Poon T.W."/>
            <person name="Priest M."/>
            <person name="Roberts A."/>
            <person name="Saif S."/>
            <person name="Shea T."/>
            <person name="Sisk P."/>
            <person name="Sykes S."/>
            <person name="Wortman J."/>
            <person name="Nusbaum C."/>
            <person name="Birren B."/>
        </authorList>
    </citation>
    <scope>NUCLEOTIDE SEQUENCE [LARGE SCALE GENOMIC DNA]</scope>
    <source>
        <strain evidence="5 6">MaliPS096_E11</strain>
    </source>
</reference>
<dbReference type="AlphaFoldDB" id="A0A024WKC4"/>
<dbReference type="PANTHER" id="PTHR10653:SF0">
    <property type="entry name" value="F-ACTIN-CAPPING PROTEIN SUBUNIT ALPHA"/>
    <property type="match status" value="1"/>
</dbReference>
<dbReference type="GO" id="GO:0051016">
    <property type="term" value="P:barbed-end actin filament capping"/>
    <property type="evidence" value="ECO:0007669"/>
    <property type="project" value="UniProtKB-UniRule"/>
</dbReference>
<dbReference type="Pfam" id="PF01267">
    <property type="entry name" value="F-actin_cap_A"/>
    <property type="match status" value="1"/>
</dbReference>
<evidence type="ECO:0000256" key="1">
    <source>
        <dbReference type="ARBA" id="ARBA00022467"/>
    </source>
</evidence>
<dbReference type="InterPro" id="IPR002189">
    <property type="entry name" value="CapZ_alpha"/>
</dbReference>
<feature type="compositionally biased region" description="Basic and acidic residues" evidence="4">
    <location>
        <begin position="1"/>
        <end position="15"/>
    </location>
</feature>
<keyword evidence="1 3" id="KW-0117">Actin capping</keyword>
<dbReference type="OrthoDB" id="340550at2759"/>
<dbReference type="GO" id="GO:0051015">
    <property type="term" value="F:actin filament binding"/>
    <property type="evidence" value="ECO:0007669"/>
    <property type="project" value="TreeGrafter"/>
</dbReference>
<dbReference type="InterPro" id="IPR042276">
    <property type="entry name" value="CapZ_alpha/beta_2"/>
</dbReference>
<sequence length="268" mass="31756">MTKNKNVEEKKKNMTDEESNVISMSEGKDSNDDKKKKKKKNKQKKGRKEENIKYSSDKSIINVTKGMKDNFKEDDDSTLDTSNNVMLERTNNHPKVERSFRLQNNKNKFVQCDKKLVDYVQEHYKKWSNLQTINYPEVHIKSPNGLRSEHCSSVYAYNEEDIFYLFFIICCDRSYLKNFHASTWRSSWTAQFFVDNDHVLLSGTIDISLTYFEDANINFKTSKCFEKKVRVNRDVDMFSSNILSAINEYENYILYDLNNFFTNISYYT</sequence>
<reference evidence="5 6" key="2">
    <citation type="submission" date="2013-02" db="EMBL/GenBank/DDBJ databases">
        <title>The Genome Sequence of Plasmodium falciparum MaliPS096_E11.</title>
        <authorList>
            <consortium name="The Broad Institute Genome Sequencing Platform"/>
            <consortium name="The Broad Institute Genome Sequencing Center for Infectious Disease"/>
            <person name="Neafsey D."/>
            <person name="Cheeseman I."/>
            <person name="Volkman S."/>
            <person name="Adams J."/>
            <person name="Walker B."/>
            <person name="Young S.K."/>
            <person name="Zeng Q."/>
            <person name="Gargeya S."/>
            <person name="Fitzgerald M."/>
            <person name="Haas B."/>
            <person name="Abouelleil A."/>
            <person name="Alvarado L."/>
            <person name="Arachchi H.M."/>
            <person name="Berlin A.M."/>
            <person name="Chapman S.B."/>
            <person name="Dewar J."/>
            <person name="Goldberg J."/>
            <person name="Griggs A."/>
            <person name="Gujja S."/>
            <person name="Hansen M."/>
            <person name="Howarth C."/>
            <person name="Imamovic A."/>
            <person name="Larimer J."/>
            <person name="McCowan C."/>
            <person name="Murphy C."/>
            <person name="Neiman D."/>
            <person name="Pearson M."/>
            <person name="Priest M."/>
            <person name="Roberts A."/>
            <person name="Saif S."/>
            <person name="Shea T."/>
            <person name="Sisk P."/>
            <person name="Sykes S."/>
            <person name="Wortman J."/>
            <person name="Nusbaum C."/>
            <person name="Birren B."/>
        </authorList>
    </citation>
    <scope>NUCLEOTIDE SEQUENCE [LARGE SCALE GENOMIC DNA]</scope>
    <source>
        <strain evidence="5 6">MaliPS096_E11</strain>
    </source>
</reference>
<proteinExistence type="inferred from homology"/>
<accession>A0A024WKC4</accession>
<dbReference type="PANTHER" id="PTHR10653">
    <property type="entry name" value="F-ACTIN-CAPPING PROTEIN SUBUNIT ALPHA"/>
    <property type="match status" value="1"/>
</dbReference>
<comment type="function">
    <text evidence="3">F-actin-capping proteins bind in a Ca(2+)-independent manner to the fast growing ends of actin filaments (barbed end) thereby blocking the exchange of subunits at these ends. Unlike other capping proteins (such as gelsolin and severin), these proteins do not sever actin filaments.</text>
</comment>
<feature type="region of interest" description="Disordered" evidence="4">
    <location>
        <begin position="1"/>
        <end position="54"/>
    </location>
</feature>
<comment type="subunit">
    <text evidence="3">Heterodimer of an alpha and a beta subunit.</text>
</comment>
<evidence type="ECO:0000256" key="4">
    <source>
        <dbReference type="SAM" id="MobiDB-lite"/>
    </source>
</evidence>
<dbReference type="Proteomes" id="UP000030699">
    <property type="component" value="Unassembled WGS sequence"/>
</dbReference>